<dbReference type="AlphaFoldDB" id="A0AAD7F7K7"/>
<name>A0AAD7F7K7_9AGAR</name>
<keyword evidence="2" id="KW-0521">NADP</keyword>
<proteinExistence type="inferred from homology"/>
<dbReference type="SUPFAM" id="SSF51735">
    <property type="entry name" value="NAD(P)-binding Rossmann-fold domains"/>
    <property type="match status" value="1"/>
</dbReference>
<evidence type="ECO:0000256" key="1">
    <source>
        <dbReference type="ARBA" id="ARBA00006328"/>
    </source>
</evidence>
<evidence type="ECO:0000256" key="2">
    <source>
        <dbReference type="ARBA" id="ARBA00022857"/>
    </source>
</evidence>
<comment type="caution">
    <text evidence="5">The sequence shown here is derived from an EMBL/GenBank/DDBJ whole genome shotgun (WGS) entry which is preliminary data.</text>
</comment>
<keyword evidence="6" id="KW-1185">Reference proteome</keyword>
<organism evidence="5 6">
    <name type="scientific">Mycena albidolilacea</name>
    <dbReference type="NCBI Taxonomy" id="1033008"/>
    <lineage>
        <taxon>Eukaryota</taxon>
        <taxon>Fungi</taxon>
        <taxon>Dikarya</taxon>
        <taxon>Basidiomycota</taxon>
        <taxon>Agaricomycotina</taxon>
        <taxon>Agaricomycetes</taxon>
        <taxon>Agaricomycetidae</taxon>
        <taxon>Agaricales</taxon>
        <taxon>Marasmiineae</taxon>
        <taxon>Mycenaceae</taxon>
        <taxon>Mycena</taxon>
    </lineage>
</organism>
<dbReference type="PANTHER" id="PTHR42748:SF30">
    <property type="entry name" value="NMRA-LIKE DOMAIN-CONTAINING PROTEIN"/>
    <property type="match status" value="1"/>
</dbReference>
<dbReference type="InterPro" id="IPR051164">
    <property type="entry name" value="NmrA-like_oxidored"/>
</dbReference>
<dbReference type="Gene3D" id="3.90.25.10">
    <property type="entry name" value="UDP-galactose 4-epimerase, domain 1"/>
    <property type="match status" value="1"/>
</dbReference>
<reference evidence="5" key="1">
    <citation type="submission" date="2023-03" db="EMBL/GenBank/DDBJ databases">
        <title>Massive genome expansion in bonnet fungi (Mycena s.s.) driven by repeated elements and novel gene families across ecological guilds.</title>
        <authorList>
            <consortium name="Lawrence Berkeley National Laboratory"/>
            <person name="Harder C.B."/>
            <person name="Miyauchi S."/>
            <person name="Viragh M."/>
            <person name="Kuo A."/>
            <person name="Thoen E."/>
            <person name="Andreopoulos B."/>
            <person name="Lu D."/>
            <person name="Skrede I."/>
            <person name="Drula E."/>
            <person name="Henrissat B."/>
            <person name="Morin E."/>
            <person name="Kohler A."/>
            <person name="Barry K."/>
            <person name="LaButti K."/>
            <person name="Morin E."/>
            <person name="Salamov A."/>
            <person name="Lipzen A."/>
            <person name="Mereny Z."/>
            <person name="Hegedus B."/>
            <person name="Baldrian P."/>
            <person name="Stursova M."/>
            <person name="Weitz H."/>
            <person name="Taylor A."/>
            <person name="Grigoriev I.V."/>
            <person name="Nagy L.G."/>
            <person name="Martin F."/>
            <person name="Kauserud H."/>
        </authorList>
    </citation>
    <scope>NUCLEOTIDE SEQUENCE</scope>
    <source>
        <strain evidence="5">CBHHK002</strain>
    </source>
</reference>
<dbReference type="InterPro" id="IPR008030">
    <property type="entry name" value="NmrA-like"/>
</dbReference>
<dbReference type="InterPro" id="IPR036291">
    <property type="entry name" value="NAD(P)-bd_dom_sf"/>
</dbReference>
<protein>
    <submittedName>
        <fullName evidence="5">NAD(P)-binding protein</fullName>
    </submittedName>
</protein>
<feature type="domain" description="NmrA-like" evidence="4">
    <location>
        <begin position="11"/>
        <end position="288"/>
    </location>
</feature>
<evidence type="ECO:0000313" key="6">
    <source>
        <dbReference type="Proteomes" id="UP001218218"/>
    </source>
</evidence>
<keyword evidence="3" id="KW-0560">Oxidoreductase</keyword>
<evidence type="ECO:0000313" key="5">
    <source>
        <dbReference type="EMBL" id="KAJ7368815.1"/>
    </source>
</evidence>
<sequence>MTISKDPSATLVAVVGATGTQGGSVINALVESDKPYRVRGFTRDAAKPAAQELVKLGVEVVVVSLVVENKEEVYKAFVGADVAFLVTNFWEHTDVEKEISEGKLLIDAGKAGGVSRIVWSGLPSFNKLSSGKYANVYHFDGKAVITEYGRQSGIQFVDVQAGFYGQNFQGNTPSMLAKQADGSFVIALPVKPTTIIPFIDAVHDYGLFVRQVLEDPIFPDGSEIVAHGEKITYPDLAQQLSEVTGKKVVFQQVSVEQFKQGVQALALPPHIALDMLEFMQAWDEFGCAYCPKFLVNRIDQPAVRPRTWTEFAKNSDWSKALA</sequence>
<comment type="similarity">
    <text evidence="1">Belongs to the NmrA-type oxidoreductase family.</text>
</comment>
<dbReference type="PANTHER" id="PTHR42748">
    <property type="entry name" value="NITROGEN METABOLITE REPRESSION PROTEIN NMRA FAMILY MEMBER"/>
    <property type="match status" value="1"/>
</dbReference>
<accession>A0AAD7F7K7</accession>
<dbReference type="GO" id="GO:0005634">
    <property type="term" value="C:nucleus"/>
    <property type="evidence" value="ECO:0007669"/>
    <property type="project" value="TreeGrafter"/>
</dbReference>
<dbReference type="GO" id="GO:0016491">
    <property type="term" value="F:oxidoreductase activity"/>
    <property type="evidence" value="ECO:0007669"/>
    <property type="project" value="UniProtKB-KW"/>
</dbReference>
<dbReference type="CDD" id="cd05251">
    <property type="entry name" value="NmrA_like_SDR_a"/>
    <property type="match status" value="1"/>
</dbReference>
<evidence type="ECO:0000259" key="4">
    <source>
        <dbReference type="Pfam" id="PF05368"/>
    </source>
</evidence>
<dbReference type="Pfam" id="PF05368">
    <property type="entry name" value="NmrA"/>
    <property type="match status" value="1"/>
</dbReference>
<dbReference type="Gene3D" id="3.40.50.720">
    <property type="entry name" value="NAD(P)-binding Rossmann-like Domain"/>
    <property type="match status" value="1"/>
</dbReference>
<dbReference type="EMBL" id="JARIHO010000001">
    <property type="protein sequence ID" value="KAJ7368815.1"/>
    <property type="molecule type" value="Genomic_DNA"/>
</dbReference>
<evidence type="ECO:0000256" key="3">
    <source>
        <dbReference type="ARBA" id="ARBA00023002"/>
    </source>
</evidence>
<dbReference type="Proteomes" id="UP001218218">
    <property type="component" value="Unassembled WGS sequence"/>
</dbReference>
<gene>
    <name evidence="5" type="ORF">DFH08DRAFT_675725</name>
</gene>